<dbReference type="VEuPathDB" id="FungiDB:RhiirFUN_015792"/>
<dbReference type="GO" id="GO:0008168">
    <property type="term" value="F:methyltransferase activity"/>
    <property type="evidence" value="ECO:0007669"/>
    <property type="project" value="UniProtKB-KW"/>
</dbReference>
<reference evidence="3" key="5">
    <citation type="submission" date="2020-05" db="EMBL/GenBank/DDBJ databases">
        <authorList>
            <person name="Rincon C."/>
            <person name="Sanders R I."/>
            <person name="Robbins C."/>
            <person name="Chaturvedi A."/>
        </authorList>
    </citation>
    <scope>NUCLEOTIDE SEQUENCE</scope>
    <source>
        <strain evidence="3">CHB12</strain>
    </source>
</reference>
<dbReference type="OrthoDB" id="2013972at2759"/>
<gene>
    <name evidence="3" type="ORF">CHRIB12_LOCUS10863</name>
    <name evidence="5" type="ORF">RhiirA1_537059</name>
    <name evidence="4" type="ORF">RhiirA5_497851</name>
</gene>
<sequence length="316" mass="36528">MPISNICHYEHEITWVHNEIDDIYSEQVDDSDKEDDQDEVSYESLNSQDFQGATRSLSKDNEEIDRLHLQHYYFKYIWQKNFSAPIEHKLKENARVLDVGCGAGTWLLEMSTDFPRSTFVGVDIATMYPSDVMPLNCEFMQCNVLDGIQFADNTFDFVHTRLMTFAFIDNEWFEKVINELIRVLKTGGTLEIMVIDEYKTQGPVTAQLCNALFSYMHENGFMNNLIPDRVKDYLNSTNQLKDIIQEEKLVPTGKLAGNFGISFEDLHNTWPSVRVPLSTHMGISSENFDELVDKCVNEIDEFKTCFNTARIYAIKN</sequence>
<evidence type="ECO:0000256" key="1">
    <source>
        <dbReference type="SAM" id="MobiDB-lite"/>
    </source>
</evidence>
<evidence type="ECO:0000313" key="6">
    <source>
        <dbReference type="Proteomes" id="UP000232688"/>
    </source>
</evidence>
<protein>
    <submittedName>
        <fullName evidence="5">S-adenosyl-L-methionine-dependent methyltransferase</fullName>
    </submittedName>
</protein>
<dbReference type="PANTHER" id="PTHR43591:SF110">
    <property type="entry name" value="RHODANESE DOMAIN-CONTAINING PROTEIN"/>
    <property type="match status" value="1"/>
</dbReference>
<feature type="domain" description="Methyltransferase" evidence="2">
    <location>
        <begin position="96"/>
        <end position="188"/>
    </location>
</feature>
<dbReference type="VEuPathDB" id="FungiDB:RhiirA1_537059"/>
<dbReference type="Gene3D" id="3.40.50.150">
    <property type="entry name" value="Vaccinia Virus protein VP39"/>
    <property type="match status" value="1"/>
</dbReference>
<dbReference type="EMBL" id="LLXH01000638">
    <property type="protein sequence ID" value="PKC64412.1"/>
    <property type="molecule type" value="Genomic_DNA"/>
</dbReference>
<reference evidence="5 6" key="3">
    <citation type="submission" date="2017-10" db="EMBL/GenBank/DDBJ databases">
        <title>Extensive intraspecific genome diversity in a model arbuscular mycorrhizal fungus.</title>
        <authorList>
            <person name="Chen E.C.H."/>
            <person name="Morin E."/>
            <person name="Baudet D."/>
            <person name="Noel J."/>
            <person name="Ndikumana S."/>
            <person name="Charron P."/>
            <person name="St-Onge C."/>
            <person name="Giorgi J."/>
            <person name="Grigoriev I.V."/>
            <person name="Roux C."/>
            <person name="Martin F.M."/>
            <person name="Corradi N."/>
        </authorList>
    </citation>
    <scope>NUCLEOTIDE SEQUENCE [LARGE SCALE GENOMIC DNA]</scope>
    <source>
        <strain evidence="5 6">A1</strain>
    </source>
</reference>
<dbReference type="GO" id="GO:0032259">
    <property type="term" value="P:methylation"/>
    <property type="evidence" value="ECO:0007669"/>
    <property type="project" value="UniProtKB-KW"/>
</dbReference>
<reference evidence="4 7" key="1">
    <citation type="submission" date="2016-04" db="EMBL/GenBank/DDBJ databases">
        <title>Genome analyses suggest a sexual origin of heterokaryosis in a supposedly ancient asexual fungus.</title>
        <authorList>
            <person name="Ropars J."/>
            <person name="Sedzielewska K."/>
            <person name="Noel J."/>
            <person name="Charron P."/>
            <person name="Farinelli L."/>
            <person name="Marton T."/>
            <person name="Kruger M."/>
            <person name="Pelin A."/>
            <person name="Brachmann A."/>
            <person name="Corradi N."/>
        </authorList>
    </citation>
    <scope>NUCLEOTIDE SEQUENCE [LARGE SCALE GENOMIC DNA]</scope>
    <source>
        <strain evidence="4 7">A5</strain>
    </source>
</reference>
<evidence type="ECO:0000259" key="2">
    <source>
        <dbReference type="Pfam" id="PF13649"/>
    </source>
</evidence>
<dbReference type="EMBL" id="CAGKOT010000022">
    <property type="protein sequence ID" value="CAB5366434.1"/>
    <property type="molecule type" value="Genomic_DNA"/>
</dbReference>
<reference evidence="5 6" key="4">
    <citation type="submission" date="2017-10" db="EMBL/GenBank/DDBJ databases">
        <title>Genome analyses suggest a sexual origin of heterokaryosis in a supposedly ancient asexual fungus.</title>
        <authorList>
            <person name="Corradi N."/>
            <person name="Sedzielewska K."/>
            <person name="Noel J."/>
            <person name="Charron P."/>
            <person name="Farinelli L."/>
            <person name="Marton T."/>
            <person name="Kruger M."/>
            <person name="Pelin A."/>
            <person name="Brachmann A."/>
            <person name="Corradi N."/>
        </authorList>
    </citation>
    <scope>NUCLEOTIDE SEQUENCE [LARGE SCALE GENOMIC DNA]</scope>
    <source>
        <strain evidence="5 6">A1</strain>
    </source>
</reference>
<feature type="region of interest" description="Disordered" evidence="1">
    <location>
        <begin position="27"/>
        <end position="57"/>
    </location>
</feature>
<dbReference type="EMBL" id="LLXJ01000323">
    <property type="protein sequence ID" value="PKC11245.1"/>
    <property type="molecule type" value="Genomic_DNA"/>
</dbReference>
<dbReference type="AlphaFoldDB" id="A0A2I1EC83"/>
<feature type="compositionally biased region" description="Acidic residues" evidence="1">
    <location>
        <begin position="27"/>
        <end position="41"/>
    </location>
</feature>
<organism evidence="5 6">
    <name type="scientific">Rhizophagus irregularis</name>
    <dbReference type="NCBI Taxonomy" id="588596"/>
    <lineage>
        <taxon>Eukaryota</taxon>
        <taxon>Fungi</taxon>
        <taxon>Fungi incertae sedis</taxon>
        <taxon>Mucoromycota</taxon>
        <taxon>Glomeromycotina</taxon>
        <taxon>Glomeromycetes</taxon>
        <taxon>Glomerales</taxon>
        <taxon>Glomeraceae</taxon>
        <taxon>Rhizophagus</taxon>
    </lineage>
</organism>
<dbReference type="Proteomes" id="UP000232688">
    <property type="component" value="Unassembled WGS sequence"/>
</dbReference>
<keyword evidence="5" id="KW-0808">Transferase</keyword>
<dbReference type="Proteomes" id="UP000684084">
    <property type="component" value="Unassembled WGS sequence"/>
</dbReference>
<name>A0A2I1EC83_9GLOM</name>
<keyword evidence="5" id="KW-0489">Methyltransferase</keyword>
<dbReference type="Proteomes" id="UP000232722">
    <property type="component" value="Unassembled WGS sequence"/>
</dbReference>
<dbReference type="VEuPathDB" id="FungiDB:FUN_010460"/>
<dbReference type="InterPro" id="IPR029063">
    <property type="entry name" value="SAM-dependent_MTases_sf"/>
</dbReference>
<proteinExistence type="predicted"/>
<feature type="compositionally biased region" description="Polar residues" evidence="1">
    <location>
        <begin position="43"/>
        <end position="56"/>
    </location>
</feature>
<evidence type="ECO:0000313" key="4">
    <source>
        <dbReference type="EMBL" id="PKC11245.1"/>
    </source>
</evidence>
<accession>A0A2I1EC83</accession>
<dbReference type="CDD" id="cd02440">
    <property type="entry name" value="AdoMet_MTases"/>
    <property type="match status" value="1"/>
</dbReference>
<dbReference type="PANTHER" id="PTHR43591">
    <property type="entry name" value="METHYLTRANSFERASE"/>
    <property type="match status" value="1"/>
</dbReference>
<evidence type="ECO:0000313" key="7">
    <source>
        <dbReference type="Proteomes" id="UP000232722"/>
    </source>
</evidence>
<evidence type="ECO:0000313" key="5">
    <source>
        <dbReference type="EMBL" id="PKC64412.1"/>
    </source>
</evidence>
<dbReference type="InterPro" id="IPR041698">
    <property type="entry name" value="Methyltransf_25"/>
</dbReference>
<comment type="caution">
    <text evidence="5">The sequence shown here is derived from an EMBL/GenBank/DDBJ whole genome shotgun (WGS) entry which is preliminary data.</text>
</comment>
<dbReference type="Pfam" id="PF13649">
    <property type="entry name" value="Methyltransf_25"/>
    <property type="match status" value="1"/>
</dbReference>
<reference evidence="4 7" key="2">
    <citation type="submission" date="2017-09" db="EMBL/GenBank/DDBJ databases">
        <title>Extensive intraspecific genome diversity in a model arbuscular mycorrhizal fungus.</title>
        <authorList>
            <person name="Chen E.C."/>
            <person name="Morin E."/>
            <person name="Beaudet D."/>
            <person name="Noel J."/>
            <person name="Ndikumana S."/>
            <person name="Charron P."/>
            <person name="St-Onge C."/>
            <person name="Giorgi J."/>
            <person name="Grigoriev I.V."/>
            <person name="Roux C."/>
            <person name="Martin F.M."/>
            <person name="Corradi N."/>
        </authorList>
    </citation>
    <scope>NUCLEOTIDE SEQUENCE [LARGE SCALE GENOMIC DNA]</scope>
    <source>
        <strain evidence="4 7">A5</strain>
    </source>
</reference>
<evidence type="ECO:0000313" key="3">
    <source>
        <dbReference type="EMBL" id="CAB5366434.1"/>
    </source>
</evidence>
<dbReference type="SUPFAM" id="SSF53335">
    <property type="entry name" value="S-adenosyl-L-methionine-dependent methyltransferases"/>
    <property type="match status" value="1"/>
</dbReference>